<evidence type="ECO:0000313" key="2">
    <source>
        <dbReference type="EMBL" id="TCT27019.1"/>
    </source>
</evidence>
<dbReference type="Proteomes" id="UP000294650">
    <property type="component" value="Unassembled WGS sequence"/>
</dbReference>
<feature type="compositionally biased region" description="Basic and acidic residues" evidence="1">
    <location>
        <begin position="50"/>
        <end position="66"/>
    </location>
</feature>
<comment type="caution">
    <text evidence="2">The sequence shown here is derived from an EMBL/GenBank/DDBJ whole genome shotgun (WGS) entry which is preliminary data.</text>
</comment>
<dbReference type="EMBL" id="SMAN01000001">
    <property type="protein sequence ID" value="TCT27019.1"/>
    <property type="molecule type" value="Genomic_DNA"/>
</dbReference>
<organism evidence="2 3">
    <name type="scientific">Melghiribacillus thermohalophilus</name>
    <dbReference type="NCBI Taxonomy" id="1324956"/>
    <lineage>
        <taxon>Bacteria</taxon>
        <taxon>Bacillati</taxon>
        <taxon>Bacillota</taxon>
        <taxon>Bacilli</taxon>
        <taxon>Bacillales</taxon>
        <taxon>Bacillaceae</taxon>
        <taxon>Melghiribacillus</taxon>
    </lineage>
</organism>
<sequence length="149" mass="17701">MEAIFIFIAIIWMVLNFFSNAYGENQRDKQPKKNVKPVRHQQETRNPNPEPERKLEPEEAFFKHPEPEDEPEESRFQEKLEQLERDKQVYDALPDYPLVARSVRPGKMDSRVSMQKQMTRKRIVESIIMSEVLGPPRARQPLNSQLRKK</sequence>
<feature type="region of interest" description="Disordered" evidence="1">
    <location>
        <begin position="25"/>
        <end position="77"/>
    </location>
</feature>
<keyword evidence="3" id="KW-1185">Reference proteome</keyword>
<name>A0A4R3NBI0_9BACI</name>
<evidence type="ECO:0000256" key="1">
    <source>
        <dbReference type="SAM" id="MobiDB-lite"/>
    </source>
</evidence>
<accession>A0A4R3NBI0</accession>
<evidence type="ECO:0000313" key="3">
    <source>
        <dbReference type="Proteomes" id="UP000294650"/>
    </source>
</evidence>
<gene>
    <name evidence="2" type="ORF">EDD68_101385</name>
</gene>
<protein>
    <submittedName>
        <fullName evidence="2">Uncharacterized protein</fullName>
    </submittedName>
</protein>
<proteinExistence type="predicted"/>
<dbReference type="OrthoDB" id="2692154at2"/>
<dbReference type="RefSeq" id="WP_132370515.1">
    <property type="nucleotide sequence ID" value="NZ_SMAN01000001.1"/>
</dbReference>
<dbReference type="AlphaFoldDB" id="A0A4R3NBI0"/>
<reference evidence="2 3" key="1">
    <citation type="submission" date="2019-03" db="EMBL/GenBank/DDBJ databases">
        <title>Genomic Encyclopedia of Type Strains, Phase IV (KMG-IV): sequencing the most valuable type-strain genomes for metagenomic binning, comparative biology and taxonomic classification.</title>
        <authorList>
            <person name="Goeker M."/>
        </authorList>
    </citation>
    <scope>NUCLEOTIDE SEQUENCE [LARGE SCALE GENOMIC DNA]</scope>
    <source>
        <strain evidence="2 3">DSM 25894</strain>
    </source>
</reference>